<name>A0ABW1A2Z9_9ACTN</name>
<proteinExistence type="predicted"/>
<keyword evidence="3" id="KW-1185">Reference proteome</keyword>
<gene>
    <name evidence="2" type="ORF">ACFPZN_26595</name>
</gene>
<dbReference type="EMBL" id="JBHSON010000040">
    <property type="protein sequence ID" value="MFC5749203.1"/>
    <property type="molecule type" value="Genomic_DNA"/>
</dbReference>
<protein>
    <submittedName>
        <fullName evidence="2">Uncharacterized protein</fullName>
    </submittedName>
</protein>
<evidence type="ECO:0000313" key="2">
    <source>
        <dbReference type="EMBL" id="MFC5749203.1"/>
    </source>
</evidence>
<reference evidence="3" key="1">
    <citation type="journal article" date="2019" name="Int. J. Syst. Evol. Microbiol.">
        <title>The Global Catalogue of Microorganisms (GCM) 10K type strain sequencing project: providing services to taxonomists for standard genome sequencing and annotation.</title>
        <authorList>
            <consortium name="The Broad Institute Genomics Platform"/>
            <consortium name="The Broad Institute Genome Sequencing Center for Infectious Disease"/>
            <person name="Wu L."/>
            <person name="Ma J."/>
        </authorList>
    </citation>
    <scope>NUCLEOTIDE SEQUENCE [LARGE SCALE GENOMIC DNA]</scope>
    <source>
        <strain evidence="3">KCTC 42087</strain>
    </source>
</reference>
<sequence length="50" mass="5578">MSENDEAALVERDVDRHPGVHTATEPDEEQILRELYGEPDPDGVFRGEGV</sequence>
<dbReference type="RefSeq" id="WP_378284920.1">
    <property type="nucleotide sequence ID" value="NZ_JBHSON010000040.1"/>
</dbReference>
<feature type="compositionally biased region" description="Basic and acidic residues" evidence="1">
    <location>
        <begin position="9"/>
        <end position="18"/>
    </location>
</feature>
<dbReference type="Proteomes" id="UP001596074">
    <property type="component" value="Unassembled WGS sequence"/>
</dbReference>
<evidence type="ECO:0000313" key="3">
    <source>
        <dbReference type="Proteomes" id="UP001596074"/>
    </source>
</evidence>
<feature type="region of interest" description="Disordered" evidence="1">
    <location>
        <begin position="1"/>
        <end position="27"/>
    </location>
</feature>
<accession>A0ABW1A2Z9</accession>
<comment type="caution">
    <text evidence="2">The sequence shown here is derived from an EMBL/GenBank/DDBJ whole genome shotgun (WGS) entry which is preliminary data.</text>
</comment>
<evidence type="ECO:0000256" key="1">
    <source>
        <dbReference type="SAM" id="MobiDB-lite"/>
    </source>
</evidence>
<organism evidence="2 3">
    <name type="scientific">Actinomadura rugatobispora</name>
    <dbReference type="NCBI Taxonomy" id="1994"/>
    <lineage>
        <taxon>Bacteria</taxon>
        <taxon>Bacillati</taxon>
        <taxon>Actinomycetota</taxon>
        <taxon>Actinomycetes</taxon>
        <taxon>Streptosporangiales</taxon>
        <taxon>Thermomonosporaceae</taxon>
        <taxon>Actinomadura</taxon>
    </lineage>
</organism>